<proteinExistence type="predicted"/>
<name>A0ABP6ZM50_9ACTN</name>
<keyword evidence="3" id="KW-1185">Reference proteome</keyword>
<dbReference type="Proteomes" id="UP001501074">
    <property type="component" value="Unassembled WGS sequence"/>
</dbReference>
<protein>
    <submittedName>
        <fullName evidence="2">Uncharacterized protein</fullName>
    </submittedName>
</protein>
<comment type="caution">
    <text evidence="2">The sequence shown here is derived from an EMBL/GenBank/DDBJ whole genome shotgun (WGS) entry which is preliminary data.</text>
</comment>
<sequence>MGIPARAQGVLLTSASLVGDLLIGQAPPGRSGRRCVSLAAGNRAAARGLLTGGWCGSSDPVVMVIGARPHIGTAAHAAEPPDSSKRQCVSAALSAGSTAPV</sequence>
<evidence type="ECO:0000313" key="2">
    <source>
        <dbReference type="EMBL" id="GAA3614205.1"/>
    </source>
</evidence>
<accession>A0ABP6ZM50</accession>
<gene>
    <name evidence="2" type="ORF">GCM10022223_33050</name>
</gene>
<reference evidence="3" key="1">
    <citation type="journal article" date="2019" name="Int. J. Syst. Evol. Microbiol.">
        <title>The Global Catalogue of Microorganisms (GCM) 10K type strain sequencing project: providing services to taxonomists for standard genome sequencing and annotation.</title>
        <authorList>
            <consortium name="The Broad Institute Genomics Platform"/>
            <consortium name="The Broad Institute Genome Sequencing Center for Infectious Disease"/>
            <person name="Wu L."/>
            <person name="Ma J."/>
        </authorList>
    </citation>
    <scope>NUCLEOTIDE SEQUENCE [LARGE SCALE GENOMIC DNA]</scope>
    <source>
        <strain evidence="3">JCM 16902</strain>
    </source>
</reference>
<organism evidence="2 3">
    <name type="scientific">Kineosporia mesophila</name>
    <dbReference type="NCBI Taxonomy" id="566012"/>
    <lineage>
        <taxon>Bacteria</taxon>
        <taxon>Bacillati</taxon>
        <taxon>Actinomycetota</taxon>
        <taxon>Actinomycetes</taxon>
        <taxon>Kineosporiales</taxon>
        <taxon>Kineosporiaceae</taxon>
        <taxon>Kineosporia</taxon>
    </lineage>
</organism>
<feature type="region of interest" description="Disordered" evidence="1">
    <location>
        <begin position="74"/>
        <end position="101"/>
    </location>
</feature>
<dbReference type="EMBL" id="BAAAZO010000005">
    <property type="protein sequence ID" value="GAA3614205.1"/>
    <property type="molecule type" value="Genomic_DNA"/>
</dbReference>
<evidence type="ECO:0000313" key="3">
    <source>
        <dbReference type="Proteomes" id="UP001501074"/>
    </source>
</evidence>
<evidence type="ECO:0000256" key="1">
    <source>
        <dbReference type="SAM" id="MobiDB-lite"/>
    </source>
</evidence>